<evidence type="ECO:0000313" key="3">
    <source>
        <dbReference type="EMBL" id="EDZ94156.1"/>
    </source>
</evidence>
<organism evidence="3 4">
    <name type="scientific">Limnospira maxima CS-328</name>
    <dbReference type="NCBI Taxonomy" id="513049"/>
    <lineage>
        <taxon>Bacteria</taxon>
        <taxon>Bacillati</taxon>
        <taxon>Cyanobacteriota</taxon>
        <taxon>Cyanophyceae</taxon>
        <taxon>Oscillatoriophycideae</taxon>
        <taxon>Oscillatoriales</taxon>
        <taxon>Sirenicapillariaceae</taxon>
        <taxon>Limnospira</taxon>
    </lineage>
</organism>
<dbReference type="AlphaFoldDB" id="B5W2N2"/>
<feature type="transmembrane region" description="Helical" evidence="1">
    <location>
        <begin position="353"/>
        <end position="373"/>
    </location>
</feature>
<dbReference type="InterPro" id="IPR003675">
    <property type="entry name" value="Rce1/LyrA-like_dom"/>
</dbReference>
<feature type="domain" description="CAAX prenyl protease 2/Lysostaphin resistance protein A-like" evidence="2">
    <location>
        <begin position="402"/>
        <end position="486"/>
    </location>
</feature>
<evidence type="ECO:0000313" key="4">
    <source>
        <dbReference type="Proteomes" id="UP000004061"/>
    </source>
</evidence>
<keyword evidence="1" id="KW-1133">Transmembrane helix</keyword>
<dbReference type="PANTHER" id="PTHR43592">
    <property type="entry name" value="CAAX AMINO TERMINAL PROTEASE"/>
    <property type="match status" value="1"/>
</dbReference>
<keyword evidence="4" id="KW-1185">Reference proteome</keyword>
<keyword evidence="1" id="KW-0472">Membrane</keyword>
<dbReference type="GO" id="GO:0004175">
    <property type="term" value="F:endopeptidase activity"/>
    <property type="evidence" value="ECO:0007669"/>
    <property type="project" value="UniProtKB-ARBA"/>
</dbReference>
<dbReference type="GO" id="GO:0080120">
    <property type="term" value="P:CAAX-box protein maturation"/>
    <property type="evidence" value="ECO:0007669"/>
    <property type="project" value="UniProtKB-ARBA"/>
</dbReference>
<sequence length="500" mass="55940" precursor="true">MISGQSKYMKLKQIILSILTFISILYVTLSLLGSWSQPQIQSRLELYQTNLILQASEWQPQTEDRANLLTLRDNIIGKDPVNAALKQYQNVQESNYQNLQRLQPNQPSQFSRGELAQTIGELELRIGIIQAVLGDSQKAIATWESLISENGNYPTSDTAEVLVGLWTEPPDIVADAEDILQANLEGWFSFQTLAQLYTLQNREDVLQQLNNQQQKTSENAVYKLAIVSAIPGFGLVSGIILSIILAVQWFLKREQAIINRNADVEWSVPWTAETIVQVFVLGFFLVGQLLIPLIFQLLGLRPAAGDVRLQAFYILITYMILVGGGLGVLYLSIKSFFPLPEGWFRFKLWDSWLLWGFGGYCVALPLVILTSLVNQRLWDGQGGSNPILPIALENRDPVALGIFFFTASIAAPWFEEVLFRGFLLPSLTRYFSLWGAIIASGLLFAVAHLNVSEILPLFVLGIVLGFVYTRSRNLWAPMLLHSLWNSGTLISLYILGSGAN</sequence>
<accession>B5W2N2</accession>
<feature type="transmembrane region" description="Helical" evidence="1">
    <location>
        <begin position="474"/>
        <end position="495"/>
    </location>
</feature>
<proteinExistence type="predicted"/>
<feature type="transmembrane region" description="Helical" evidence="1">
    <location>
        <begin position="14"/>
        <end position="35"/>
    </location>
</feature>
<feature type="transmembrane region" description="Helical" evidence="1">
    <location>
        <begin position="434"/>
        <end position="467"/>
    </location>
</feature>
<feature type="transmembrane region" description="Helical" evidence="1">
    <location>
        <begin position="312"/>
        <end position="333"/>
    </location>
</feature>
<dbReference type="EMBL" id="ABYK01000022">
    <property type="protein sequence ID" value="EDZ94156.1"/>
    <property type="molecule type" value="Genomic_DNA"/>
</dbReference>
<dbReference type="PANTHER" id="PTHR43592:SF15">
    <property type="entry name" value="CAAX AMINO TERMINAL PROTEASE FAMILY PROTEIN"/>
    <property type="match status" value="1"/>
</dbReference>
<name>B5W2N2_LIMMA</name>
<comment type="caution">
    <text evidence="3">The sequence shown here is derived from an EMBL/GenBank/DDBJ whole genome shotgun (WGS) entry which is preliminary data.</text>
</comment>
<evidence type="ECO:0000259" key="2">
    <source>
        <dbReference type="Pfam" id="PF02517"/>
    </source>
</evidence>
<keyword evidence="1" id="KW-0812">Transmembrane</keyword>
<feature type="transmembrane region" description="Helical" evidence="1">
    <location>
        <begin position="275"/>
        <end position="300"/>
    </location>
</feature>
<protein>
    <submittedName>
        <fullName evidence="3">Abortive infection protein</fullName>
    </submittedName>
</protein>
<evidence type="ECO:0000256" key="1">
    <source>
        <dbReference type="SAM" id="Phobius"/>
    </source>
</evidence>
<gene>
    <name evidence="3" type="ORF">AmaxDRAFT_3030</name>
</gene>
<feature type="transmembrane region" description="Helical" evidence="1">
    <location>
        <begin position="224"/>
        <end position="251"/>
    </location>
</feature>
<reference evidence="3 4" key="1">
    <citation type="journal article" date="2011" name="Appl. Environ. Microbiol.">
        <title>Contribution of a Sodium Ion Gradient to Energy Conservation during Fermentation in the Cyanobacterium Arthrospira (Spirulina) maxima CS-328.</title>
        <authorList>
            <person name="Carrieri D."/>
            <person name="Ananyev G."/>
            <person name="Lenz O."/>
            <person name="Bryant D.A."/>
            <person name="Dismukes G.C."/>
        </authorList>
    </citation>
    <scope>NUCLEOTIDE SEQUENCE [LARGE SCALE GENOMIC DNA]</scope>
    <source>
        <strain evidence="3 4">CS-328</strain>
    </source>
</reference>
<dbReference type="Pfam" id="PF02517">
    <property type="entry name" value="Rce1-like"/>
    <property type="match status" value="1"/>
</dbReference>
<dbReference type="Proteomes" id="UP000004061">
    <property type="component" value="Unassembled WGS sequence"/>
</dbReference>
<feature type="transmembrane region" description="Helical" evidence="1">
    <location>
        <begin position="394"/>
        <end position="414"/>
    </location>
</feature>